<keyword evidence="1" id="KW-0677">Repeat</keyword>
<dbReference type="PROSITE" id="PS50005">
    <property type="entry name" value="TPR"/>
    <property type="match status" value="4"/>
</dbReference>
<gene>
    <name evidence="5" type="ORF">HNQ92_004894</name>
</gene>
<feature type="repeat" description="TPR" evidence="3">
    <location>
        <begin position="56"/>
        <end position="89"/>
    </location>
</feature>
<reference evidence="5 6" key="1">
    <citation type="submission" date="2020-08" db="EMBL/GenBank/DDBJ databases">
        <title>Genomic Encyclopedia of Type Strains, Phase IV (KMG-IV): sequencing the most valuable type-strain genomes for metagenomic binning, comparative biology and taxonomic classification.</title>
        <authorList>
            <person name="Goeker M."/>
        </authorList>
    </citation>
    <scope>NUCLEOTIDE SEQUENCE [LARGE SCALE GENOMIC DNA]</scope>
    <source>
        <strain evidence="5 6">DSM 105074</strain>
    </source>
</reference>
<dbReference type="PANTHER" id="PTHR44943">
    <property type="entry name" value="CELLULOSE SYNTHASE OPERON PROTEIN C"/>
    <property type="match status" value="1"/>
</dbReference>
<evidence type="ECO:0000313" key="6">
    <source>
        <dbReference type="Proteomes" id="UP000557307"/>
    </source>
</evidence>
<evidence type="ECO:0000259" key="4">
    <source>
        <dbReference type="Pfam" id="PF25068"/>
    </source>
</evidence>
<dbReference type="SMART" id="SM00671">
    <property type="entry name" value="SEL1"/>
    <property type="match status" value="2"/>
</dbReference>
<dbReference type="EMBL" id="JACHGF010000011">
    <property type="protein sequence ID" value="MBB5286733.1"/>
    <property type="molecule type" value="Genomic_DNA"/>
</dbReference>
<dbReference type="InterPro" id="IPR011990">
    <property type="entry name" value="TPR-like_helical_dom_sf"/>
</dbReference>
<dbReference type="Pfam" id="PF13181">
    <property type="entry name" value="TPR_8"/>
    <property type="match status" value="2"/>
</dbReference>
<dbReference type="SUPFAM" id="SSF48452">
    <property type="entry name" value="TPR-like"/>
    <property type="match status" value="3"/>
</dbReference>
<keyword evidence="2 3" id="KW-0802">TPR repeat</keyword>
<keyword evidence="6" id="KW-1185">Reference proteome</keyword>
<name>A0A840TZL2_9BACT</name>
<dbReference type="PROSITE" id="PS50293">
    <property type="entry name" value="TPR_REGION"/>
    <property type="match status" value="1"/>
</dbReference>
<dbReference type="Pfam" id="PF13432">
    <property type="entry name" value="TPR_16"/>
    <property type="match status" value="1"/>
</dbReference>
<proteinExistence type="predicted"/>
<organism evidence="5 6">
    <name type="scientific">Rhabdobacter roseus</name>
    <dbReference type="NCBI Taxonomy" id="1655419"/>
    <lineage>
        <taxon>Bacteria</taxon>
        <taxon>Pseudomonadati</taxon>
        <taxon>Bacteroidota</taxon>
        <taxon>Cytophagia</taxon>
        <taxon>Cytophagales</taxon>
        <taxon>Cytophagaceae</taxon>
        <taxon>Rhabdobacter</taxon>
    </lineage>
</organism>
<evidence type="ECO:0000256" key="1">
    <source>
        <dbReference type="ARBA" id="ARBA00022737"/>
    </source>
</evidence>
<dbReference type="Proteomes" id="UP000557307">
    <property type="component" value="Unassembled WGS sequence"/>
</dbReference>
<dbReference type="SMART" id="SM00028">
    <property type="entry name" value="TPR"/>
    <property type="match status" value="8"/>
</dbReference>
<dbReference type="InterPro" id="IPR019734">
    <property type="entry name" value="TPR_rpt"/>
</dbReference>
<feature type="repeat" description="TPR" evidence="3">
    <location>
        <begin position="375"/>
        <end position="408"/>
    </location>
</feature>
<evidence type="ECO:0000256" key="2">
    <source>
        <dbReference type="ARBA" id="ARBA00022803"/>
    </source>
</evidence>
<dbReference type="PANTHER" id="PTHR44943:SF8">
    <property type="entry name" value="TPR REPEAT-CONTAINING PROTEIN MJ0263"/>
    <property type="match status" value="1"/>
</dbReference>
<dbReference type="InterPro" id="IPR006597">
    <property type="entry name" value="Sel1-like"/>
</dbReference>
<sequence length="576" mass="64590">MNRTLKTMMGTLFMGVISLTAVLGQTVQEGLEKLNGERINEAKEVFTKLAEASPTPENQYYLGYYYLRTDQLDEAQKAFEKGAQLDEKDYLNQVGLASVALGKGDRAKAQELIAVAEKKTKGKNAEVLFRAGEAYILFEKNNDPAEAIRLLDAAIKRDNSLADAYLAKGDALLLRNEGGPAVTAYEYALTAKPNYALANNRIGQVYLRGKNYNNALEYYKKAIEASPDFAPAYKDLAELYFMAQQYKRAAENFDLYLQKSGDTDPKMILRAAQFAFTADEYAKSLQFLESIKGKLDDPITKRMYGWAYFKTNDMEQSISNLEEFIKIAPEKVIGDDYKFLGRAYNKMATDGEYDSTGMVYILKGAEMDTSVAEAAATYKEVANLYYKQKEYAQAAAAFDKGIKLDTVKASTNDYYLLGMAYFQQGTNTVVADSLTGADSTQLADVRKNLFVSSDSVFAIVTQKVPDWPYGHYWRASSLYNAYDRQENIDKGISAPHYEKLVEAVEKEGDMGKYKSYLRLAYNYLAYYNQTTLKDEEKAKMYWTKLLEIDPDNQNAKEALGMTQAAAAPVKGAVKKN</sequence>
<feature type="domain" description="Tetratricopeptide repeat protein 21A/21B fourth ARM" evidence="4">
    <location>
        <begin position="200"/>
        <end position="274"/>
    </location>
</feature>
<comment type="caution">
    <text evidence="5">The sequence shown here is derived from an EMBL/GenBank/DDBJ whole genome shotgun (WGS) entry which is preliminary data.</text>
</comment>
<dbReference type="InterPro" id="IPR056836">
    <property type="entry name" value="ARM_TT21_4th"/>
</dbReference>
<feature type="repeat" description="TPR" evidence="3">
    <location>
        <begin position="298"/>
        <end position="331"/>
    </location>
</feature>
<feature type="repeat" description="TPR" evidence="3">
    <location>
        <begin position="196"/>
        <end position="229"/>
    </location>
</feature>
<evidence type="ECO:0000256" key="3">
    <source>
        <dbReference type="PROSITE-ProRule" id="PRU00339"/>
    </source>
</evidence>
<dbReference type="Gene3D" id="1.25.40.10">
    <property type="entry name" value="Tetratricopeptide repeat domain"/>
    <property type="match status" value="3"/>
</dbReference>
<dbReference type="InterPro" id="IPR051685">
    <property type="entry name" value="Ycf3/AcsC/BcsC/TPR_MFPF"/>
</dbReference>
<protein>
    <submittedName>
        <fullName evidence="5">Tetratricopeptide (TPR) repeat protein</fullName>
    </submittedName>
</protein>
<dbReference type="RefSeq" id="WP_184178146.1">
    <property type="nucleotide sequence ID" value="NZ_JACHGF010000011.1"/>
</dbReference>
<dbReference type="Pfam" id="PF25068">
    <property type="entry name" value="ARM_TT21_4th"/>
    <property type="match status" value="1"/>
</dbReference>
<accession>A0A840TZL2</accession>
<dbReference type="AlphaFoldDB" id="A0A840TZL2"/>
<evidence type="ECO:0000313" key="5">
    <source>
        <dbReference type="EMBL" id="MBB5286733.1"/>
    </source>
</evidence>